<accession>A0AAN1UBR3</accession>
<name>A0AAN1UBR3_VIBVL</name>
<gene>
    <name evidence="1" type="ORF">FORC53_1281</name>
</gene>
<evidence type="ECO:0000313" key="2">
    <source>
        <dbReference type="Proteomes" id="UP000263418"/>
    </source>
</evidence>
<protein>
    <submittedName>
        <fullName evidence="1">Uncharacterized protein</fullName>
    </submittedName>
</protein>
<organism evidence="1 2">
    <name type="scientific">Vibrio vulnificus</name>
    <dbReference type="NCBI Taxonomy" id="672"/>
    <lineage>
        <taxon>Bacteria</taxon>
        <taxon>Pseudomonadati</taxon>
        <taxon>Pseudomonadota</taxon>
        <taxon>Gammaproteobacteria</taxon>
        <taxon>Vibrionales</taxon>
        <taxon>Vibrionaceae</taxon>
        <taxon>Vibrio</taxon>
    </lineage>
</organism>
<evidence type="ECO:0000313" key="1">
    <source>
        <dbReference type="EMBL" id="AXX59620.1"/>
    </source>
</evidence>
<dbReference type="Proteomes" id="UP000263418">
    <property type="component" value="Chromosome 1"/>
</dbReference>
<reference evidence="1 2" key="1">
    <citation type="submission" date="2017-01" db="EMBL/GenBank/DDBJ databases">
        <title>Complete Genome Sequence of Vibrio vulnificus FORC_053.</title>
        <authorList>
            <consortium name="Food-borne Pathogen Omics Research Center"/>
            <person name="Chung H.Y."/>
            <person name="Na E.J."/>
            <person name="Song J.S."/>
            <person name="Kim H."/>
            <person name="Lee J.-H."/>
            <person name="Ryu S."/>
            <person name="Choi S.H."/>
        </authorList>
    </citation>
    <scope>NUCLEOTIDE SEQUENCE [LARGE SCALE GENOMIC DNA]</scope>
    <source>
        <strain evidence="1 2">FORC_053</strain>
    </source>
</reference>
<sequence length="69" mass="8075">MGTDRVWVNFDEHGNAESVYSDFIENQFINHNELELNQFKACIELVHNKIDAEIIPDKEAKLLEMLRKA</sequence>
<dbReference type="EMBL" id="CP019290">
    <property type="protein sequence ID" value="AXX59620.1"/>
    <property type="molecule type" value="Genomic_DNA"/>
</dbReference>
<dbReference type="AlphaFoldDB" id="A0AAN1UBR3"/>
<proteinExistence type="predicted"/>